<keyword evidence="5" id="KW-0418">Kinase</keyword>
<organism evidence="10">
    <name type="scientific">viral metagenome</name>
    <dbReference type="NCBI Taxonomy" id="1070528"/>
    <lineage>
        <taxon>unclassified sequences</taxon>
        <taxon>metagenomes</taxon>
        <taxon>organismal metagenomes</taxon>
    </lineage>
</organism>
<evidence type="ECO:0000256" key="2">
    <source>
        <dbReference type="ARBA" id="ARBA00022527"/>
    </source>
</evidence>
<comment type="catalytic activity">
    <reaction evidence="7">
        <text>L-threonyl-[protein] + ATP = O-phospho-L-threonyl-[protein] + ADP + H(+)</text>
        <dbReference type="Rhea" id="RHEA:46608"/>
        <dbReference type="Rhea" id="RHEA-COMP:11060"/>
        <dbReference type="Rhea" id="RHEA-COMP:11605"/>
        <dbReference type="ChEBI" id="CHEBI:15378"/>
        <dbReference type="ChEBI" id="CHEBI:30013"/>
        <dbReference type="ChEBI" id="CHEBI:30616"/>
        <dbReference type="ChEBI" id="CHEBI:61977"/>
        <dbReference type="ChEBI" id="CHEBI:456216"/>
        <dbReference type="EC" id="2.7.11.1"/>
    </reaction>
</comment>
<evidence type="ECO:0000313" key="10">
    <source>
        <dbReference type="EMBL" id="QHT98767.1"/>
    </source>
</evidence>
<dbReference type="InterPro" id="IPR011009">
    <property type="entry name" value="Kinase-like_dom_sf"/>
</dbReference>
<dbReference type="GO" id="GO:0004674">
    <property type="term" value="F:protein serine/threonine kinase activity"/>
    <property type="evidence" value="ECO:0007669"/>
    <property type="project" value="UniProtKB-KW"/>
</dbReference>
<dbReference type="EC" id="2.7.11.1" evidence="1"/>
<evidence type="ECO:0000256" key="4">
    <source>
        <dbReference type="ARBA" id="ARBA00022741"/>
    </source>
</evidence>
<dbReference type="Gene3D" id="1.10.510.10">
    <property type="entry name" value="Transferase(Phosphotransferase) domain 1"/>
    <property type="match status" value="1"/>
</dbReference>
<evidence type="ECO:0000256" key="5">
    <source>
        <dbReference type="ARBA" id="ARBA00022777"/>
    </source>
</evidence>
<dbReference type="Pfam" id="PF01163">
    <property type="entry name" value="RIO1"/>
    <property type="match status" value="1"/>
</dbReference>
<evidence type="ECO:0000256" key="6">
    <source>
        <dbReference type="ARBA" id="ARBA00022840"/>
    </source>
</evidence>
<evidence type="ECO:0000256" key="7">
    <source>
        <dbReference type="ARBA" id="ARBA00047899"/>
    </source>
</evidence>
<keyword evidence="3" id="KW-0808">Transferase</keyword>
<evidence type="ECO:0000259" key="9">
    <source>
        <dbReference type="PROSITE" id="PS50011"/>
    </source>
</evidence>
<keyword evidence="2" id="KW-0723">Serine/threonine-protein kinase</keyword>
<dbReference type="SUPFAM" id="SSF56112">
    <property type="entry name" value="Protein kinase-like (PK-like)"/>
    <property type="match status" value="1"/>
</dbReference>
<name>A0A6C0J492_9ZZZZ</name>
<dbReference type="InterPro" id="IPR018934">
    <property type="entry name" value="RIO_dom"/>
</dbReference>
<protein>
    <recommendedName>
        <fullName evidence="1">non-specific serine/threonine protein kinase</fullName>
        <ecNumber evidence="1">2.7.11.1</ecNumber>
    </recommendedName>
</protein>
<keyword evidence="4" id="KW-0547">Nucleotide-binding</keyword>
<reference evidence="10" key="1">
    <citation type="journal article" date="2020" name="Nature">
        <title>Giant virus diversity and host interactions through global metagenomics.</title>
        <authorList>
            <person name="Schulz F."/>
            <person name="Roux S."/>
            <person name="Paez-Espino D."/>
            <person name="Jungbluth S."/>
            <person name="Walsh D.A."/>
            <person name="Denef V.J."/>
            <person name="McMahon K.D."/>
            <person name="Konstantinidis K.T."/>
            <person name="Eloe-Fadrosh E.A."/>
            <person name="Kyrpides N.C."/>
            <person name="Woyke T."/>
        </authorList>
    </citation>
    <scope>NUCLEOTIDE SEQUENCE</scope>
    <source>
        <strain evidence="10">GVMAG-M-3300025676-16</strain>
    </source>
</reference>
<dbReference type="EMBL" id="MN740295">
    <property type="protein sequence ID" value="QHT98767.1"/>
    <property type="molecule type" value="Genomic_DNA"/>
</dbReference>
<evidence type="ECO:0000256" key="8">
    <source>
        <dbReference type="ARBA" id="ARBA00048679"/>
    </source>
</evidence>
<dbReference type="AlphaFoldDB" id="A0A6C0J492"/>
<sequence>MFIHKYMDYKKLENLKYPELKSIAIEIGIPVRRSKTELYTDIKKSFKEYETYKTCKLDKYKKLCRLGERSKETITYLVVTNQDQEYAMKSYRKNKSSVNLKKEAEFQKTCYDVGISPKLIDIDTVSKYIVMDKLETHLDKQIENQNYVLTREQQRQIINIYKKLDLIKIYHGDVNLKNFMLDKKGKIFIIDFGDSKEITKNFCIKLGTLTPNVHIMTLGLALNLKKIGCSESSYDYLLKYIPEEQLIHFKITKSKKIV</sequence>
<accession>A0A6C0J492</accession>
<feature type="domain" description="Protein kinase" evidence="9">
    <location>
        <begin position="60"/>
        <end position="258"/>
    </location>
</feature>
<comment type="catalytic activity">
    <reaction evidence="8">
        <text>L-seryl-[protein] + ATP = O-phospho-L-seryl-[protein] + ADP + H(+)</text>
        <dbReference type="Rhea" id="RHEA:17989"/>
        <dbReference type="Rhea" id="RHEA-COMP:9863"/>
        <dbReference type="Rhea" id="RHEA-COMP:11604"/>
        <dbReference type="ChEBI" id="CHEBI:15378"/>
        <dbReference type="ChEBI" id="CHEBI:29999"/>
        <dbReference type="ChEBI" id="CHEBI:30616"/>
        <dbReference type="ChEBI" id="CHEBI:83421"/>
        <dbReference type="ChEBI" id="CHEBI:456216"/>
        <dbReference type="EC" id="2.7.11.1"/>
    </reaction>
</comment>
<dbReference type="GO" id="GO:0005524">
    <property type="term" value="F:ATP binding"/>
    <property type="evidence" value="ECO:0007669"/>
    <property type="project" value="UniProtKB-KW"/>
</dbReference>
<keyword evidence="6" id="KW-0067">ATP-binding</keyword>
<evidence type="ECO:0000256" key="1">
    <source>
        <dbReference type="ARBA" id="ARBA00012513"/>
    </source>
</evidence>
<dbReference type="InterPro" id="IPR000719">
    <property type="entry name" value="Prot_kinase_dom"/>
</dbReference>
<proteinExistence type="predicted"/>
<dbReference type="PROSITE" id="PS50011">
    <property type="entry name" value="PROTEIN_KINASE_DOM"/>
    <property type="match status" value="1"/>
</dbReference>
<evidence type="ECO:0000256" key="3">
    <source>
        <dbReference type="ARBA" id="ARBA00022679"/>
    </source>
</evidence>